<feature type="region of interest" description="Disordered" evidence="1">
    <location>
        <begin position="1"/>
        <end position="21"/>
    </location>
</feature>
<accession>A0A402TQ40</accession>
<feature type="compositionally biased region" description="Polar residues" evidence="1">
    <location>
        <begin position="12"/>
        <end position="21"/>
    </location>
</feature>
<dbReference type="InterPro" id="IPR008593">
    <property type="entry name" value="Dam_MeTrfase"/>
</dbReference>
<dbReference type="GO" id="GO:0032259">
    <property type="term" value="P:methylation"/>
    <property type="evidence" value="ECO:0007669"/>
    <property type="project" value="UniProtKB-KW"/>
</dbReference>
<name>A0A402TQ40_SALER</name>
<dbReference type="Proteomes" id="UP000839515">
    <property type="component" value="Unassembled WGS sequence"/>
</dbReference>
<evidence type="ECO:0000256" key="1">
    <source>
        <dbReference type="SAM" id="MobiDB-lite"/>
    </source>
</evidence>
<dbReference type="Pfam" id="PF05869">
    <property type="entry name" value="Dam"/>
    <property type="match status" value="1"/>
</dbReference>
<comment type="caution">
    <text evidence="2">The sequence shown here is derived from an EMBL/GenBank/DDBJ whole genome shotgun (WGS) entry which is preliminary data.</text>
</comment>
<protein>
    <submittedName>
        <fullName evidence="2">Phage N-6-adenine-methyltransferase</fullName>
        <ecNumber evidence="2">2.1.1.72</ecNumber>
    </submittedName>
</protein>
<keyword evidence="2" id="KW-0489">Methyltransferase</keyword>
<proteinExistence type="predicted"/>
<gene>
    <name evidence="2" type="ORF">ATP91_22895</name>
</gene>
<sequence length="188" mass="21361">MDELIQPVKSPFASNTSPADKNQWMTPPEIFAALDAEFGFYLDAAATFESTLCPYWLSYQDNALSCDWKSYGAVWCNPPYDNPLPWVQKAAEQCPIQKQPVVMLLPSDTSTAWFNYGRETADEIRFITGGRLSFIHPVTRKPGKNGNSKGSVFFIWRPWITPRRIVTFTDRDNLMNDGRELLNEVIAA</sequence>
<dbReference type="EC" id="2.1.1.72" evidence="2"/>
<dbReference type="GO" id="GO:0009307">
    <property type="term" value="P:DNA restriction-modification system"/>
    <property type="evidence" value="ECO:0007669"/>
    <property type="project" value="InterPro"/>
</dbReference>
<reference evidence="2" key="1">
    <citation type="submission" date="2018-08" db="EMBL/GenBank/DDBJ databases">
        <authorList>
            <consortium name="GenomeTrakr network: Whole genome sequencing for foodborne pathogen traceback"/>
        </authorList>
    </citation>
    <scope>NUCLEOTIDE SEQUENCE [LARGE SCALE GENOMIC DNA]</scope>
    <source>
        <strain evidence="2">CFSAN034428</strain>
    </source>
</reference>
<keyword evidence="2" id="KW-0808">Transferase</keyword>
<evidence type="ECO:0000313" key="2">
    <source>
        <dbReference type="EMBL" id="MIT93091.1"/>
    </source>
</evidence>
<organism evidence="2">
    <name type="scientific">Salmonella enterica</name>
    <name type="common">Salmonella choleraesuis</name>
    <dbReference type="NCBI Taxonomy" id="28901"/>
    <lineage>
        <taxon>Bacteria</taxon>
        <taxon>Pseudomonadati</taxon>
        <taxon>Pseudomonadota</taxon>
        <taxon>Gammaproteobacteria</taxon>
        <taxon>Enterobacterales</taxon>
        <taxon>Enterobacteriaceae</taxon>
        <taxon>Salmonella</taxon>
    </lineage>
</organism>
<dbReference type="GO" id="GO:0009007">
    <property type="term" value="F:site-specific DNA-methyltransferase (adenine-specific) activity"/>
    <property type="evidence" value="ECO:0007669"/>
    <property type="project" value="UniProtKB-EC"/>
</dbReference>
<dbReference type="GO" id="GO:0003677">
    <property type="term" value="F:DNA binding"/>
    <property type="evidence" value="ECO:0007669"/>
    <property type="project" value="InterPro"/>
</dbReference>
<dbReference type="EMBL" id="RSTU01000026">
    <property type="protein sequence ID" value="MIT93091.1"/>
    <property type="molecule type" value="Genomic_DNA"/>
</dbReference>
<dbReference type="AlphaFoldDB" id="A0A402TQ40"/>
<dbReference type="NCBIfam" id="TIGR01712">
    <property type="entry name" value="phage_N6A_met"/>
    <property type="match status" value="1"/>
</dbReference>